<dbReference type="EMBL" id="CAXDID020000018">
    <property type="protein sequence ID" value="CAL5985070.1"/>
    <property type="molecule type" value="Genomic_DNA"/>
</dbReference>
<organism evidence="2">
    <name type="scientific">Hexamita inflata</name>
    <dbReference type="NCBI Taxonomy" id="28002"/>
    <lineage>
        <taxon>Eukaryota</taxon>
        <taxon>Metamonada</taxon>
        <taxon>Diplomonadida</taxon>
        <taxon>Hexamitidae</taxon>
        <taxon>Hexamitinae</taxon>
        <taxon>Hexamita</taxon>
    </lineage>
</organism>
<reference evidence="3 5" key="2">
    <citation type="submission" date="2024-07" db="EMBL/GenBank/DDBJ databases">
        <authorList>
            <person name="Akdeniz Z."/>
        </authorList>
    </citation>
    <scope>NUCLEOTIDE SEQUENCE [LARGE SCALE GENOMIC DNA]</scope>
</reference>
<evidence type="ECO:0000313" key="2">
    <source>
        <dbReference type="EMBL" id="CAI9952629.1"/>
    </source>
</evidence>
<dbReference type="EMBL" id="CATOUU010000834">
    <property type="protein sequence ID" value="CAI9952629.1"/>
    <property type="molecule type" value="Genomic_DNA"/>
</dbReference>
<reference evidence="2" key="1">
    <citation type="submission" date="2023-06" db="EMBL/GenBank/DDBJ databases">
        <authorList>
            <person name="Kurt Z."/>
        </authorList>
    </citation>
    <scope>NUCLEOTIDE SEQUENCE</scope>
</reference>
<evidence type="ECO:0000313" key="4">
    <source>
        <dbReference type="EMBL" id="CAL5985070.1"/>
    </source>
</evidence>
<keyword evidence="5" id="KW-1185">Reference proteome</keyword>
<accession>A0AA86UEK7</accession>
<evidence type="ECO:0000313" key="3">
    <source>
        <dbReference type="EMBL" id="CAL5985069.1"/>
    </source>
</evidence>
<dbReference type="EMBL" id="CATOUU010000834">
    <property type="protein sequence ID" value="CAI9952628.1"/>
    <property type="molecule type" value="Genomic_DNA"/>
</dbReference>
<gene>
    <name evidence="1" type="ORF">HINF_LOCUS40273</name>
    <name evidence="2" type="ORF">HINF_LOCUS40274</name>
    <name evidence="3" type="ORF">HINF_LOCUS8530</name>
    <name evidence="4" type="ORF">HINF_LOCUS8531</name>
</gene>
<dbReference type="AlphaFoldDB" id="A0AA86UEK7"/>
<evidence type="ECO:0000313" key="5">
    <source>
        <dbReference type="Proteomes" id="UP001642409"/>
    </source>
</evidence>
<comment type="caution">
    <text evidence="2">The sequence shown here is derived from an EMBL/GenBank/DDBJ whole genome shotgun (WGS) entry which is preliminary data.</text>
</comment>
<dbReference type="Proteomes" id="UP001642409">
    <property type="component" value="Unassembled WGS sequence"/>
</dbReference>
<evidence type="ECO:0000313" key="1">
    <source>
        <dbReference type="EMBL" id="CAI9952628.1"/>
    </source>
</evidence>
<sequence length="130" mass="14983">MKSVFNRALEHGDNNSLYKPTRGVEICNSVCLLQCDSNNASAINPNERTNITAALIATALCSQLRQRTQFVHISFSHQRQGKVMTLSRKYIQMFKMLHILLIFRNCSVLFGRNIWYQNQIEHIQIRLAST</sequence>
<name>A0AA86UEK7_9EUKA</name>
<dbReference type="EMBL" id="CAXDID020000018">
    <property type="protein sequence ID" value="CAL5985069.1"/>
    <property type="molecule type" value="Genomic_DNA"/>
</dbReference>
<proteinExistence type="predicted"/>
<protein>
    <submittedName>
        <fullName evidence="3">Hypothetical_protein</fullName>
    </submittedName>
</protein>